<feature type="transmembrane region" description="Helical" evidence="1">
    <location>
        <begin position="141"/>
        <end position="160"/>
    </location>
</feature>
<dbReference type="EMBL" id="JACHLR010000011">
    <property type="protein sequence ID" value="MBB4859367.1"/>
    <property type="molecule type" value="Genomic_DNA"/>
</dbReference>
<reference evidence="2 3" key="1">
    <citation type="submission" date="2020-08" db="EMBL/GenBank/DDBJ databases">
        <title>Functional genomics of gut bacteria from endangered species of beetles.</title>
        <authorList>
            <person name="Carlos-Shanley C."/>
        </authorList>
    </citation>
    <scope>NUCLEOTIDE SEQUENCE [LARGE SCALE GENOMIC DNA]</scope>
    <source>
        <strain evidence="2 3">S00245</strain>
    </source>
</reference>
<feature type="transmembrane region" description="Helical" evidence="1">
    <location>
        <begin position="21"/>
        <end position="41"/>
    </location>
</feature>
<keyword evidence="3" id="KW-1185">Reference proteome</keyword>
<dbReference type="AlphaFoldDB" id="A0A7W7KAR0"/>
<protein>
    <submittedName>
        <fullName evidence="2">Putative membrane protein</fullName>
    </submittedName>
</protein>
<evidence type="ECO:0000313" key="3">
    <source>
        <dbReference type="Proteomes" id="UP000555448"/>
    </source>
</evidence>
<name>A0A7W7KAR0_9SPHN</name>
<keyword evidence="1" id="KW-0472">Membrane</keyword>
<feature type="transmembrane region" description="Helical" evidence="1">
    <location>
        <begin position="85"/>
        <end position="103"/>
    </location>
</feature>
<feature type="transmembrane region" description="Helical" evidence="1">
    <location>
        <begin position="109"/>
        <end position="129"/>
    </location>
</feature>
<comment type="caution">
    <text evidence="2">The sequence shown here is derived from an EMBL/GenBank/DDBJ whole genome shotgun (WGS) entry which is preliminary data.</text>
</comment>
<dbReference type="Proteomes" id="UP000555448">
    <property type="component" value="Unassembled WGS sequence"/>
</dbReference>
<keyword evidence="1" id="KW-0812">Transmembrane</keyword>
<evidence type="ECO:0000256" key="1">
    <source>
        <dbReference type="SAM" id="Phobius"/>
    </source>
</evidence>
<keyword evidence="1" id="KW-1133">Transmembrane helix</keyword>
<sequence length="170" mass="18882">MATLASSAPLRREPATIAPDRVERVLGVLTLVLLAFVLAALLRGVDQWGRLPWVLWVHLATMIATLALTPAILWMRRGTRLHRKLGYAWVCALGLTAIDSFAIRTSGHLSPIHILSGVTLCALPMLVITARRHDHKRHRRIVRGLVIGALLTAGFFTFPFHRMLGSWLFG</sequence>
<proteinExistence type="predicted"/>
<feature type="transmembrane region" description="Helical" evidence="1">
    <location>
        <begin position="53"/>
        <end position="73"/>
    </location>
</feature>
<dbReference type="RefSeq" id="WP_184246126.1">
    <property type="nucleotide sequence ID" value="NZ_JACHLR010000011.1"/>
</dbReference>
<organism evidence="2 3">
    <name type="scientific">Novosphingobium chloroacetimidivorans</name>
    <dbReference type="NCBI Taxonomy" id="1428314"/>
    <lineage>
        <taxon>Bacteria</taxon>
        <taxon>Pseudomonadati</taxon>
        <taxon>Pseudomonadota</taxon>
        <taxon>Alphaproteobacteria</taxon>
        <taxon>Sphingomonadales</taxon>
        <taxon>Sphingomonadaceae</taxon>
        <taxon>Novosphingobium</taxon>
    </lineage>
</organism>
<gene>
    <name evidence="2" type="ORF">HNO88_002696</name>
</gene>
<evidence type="ECO:0000313" key="2">
    <source>
        <dbReference type="EMBL" id="MBB4859367.1"/>
    </source>
</evidence>
<accession>A0A7W7KAR0</accession>